<dbReference type="PROSITE" id="PS50908">
    <property type="entry name" value="RWD"/>
    <property type="match status" value="1"/>
</dbReference>
<proteinExistence type="inferred from homology"/>
<comment type="catalytic activity">
    <reaction evidence="1">
        <text>[E2 ubiquitin-conjugating enzyme]-S-ubiquitinyl-L-cysteine + [acceptor protein]-L-lysine = [E2 ubiquitin-conjugating enzyme]-L-cysteine + [acceptor protein]-N(6)-ubiquitinyl-L-lysine.</text>
        <dbReference type="EC" id="2.3.2.31"/>
    </reaction>
</comment>
<protein>
    <recommendedName>
        <fullName evidence="3">RBR-type E3 ubiquitin transferase</fullName>
        <ecNumber evidence="3">2.3.2.31</ecNumber>
    </recommendedName>
</protein>
<dbReference type="InterPro" id="IPR031127">
    <property type="entry name" value="E3_UB_ligase_RBR"/>
</dbReference>
<dbReference type="InterPro" id="IPR013083">
    <property type="entry name" value="Znf_RING/FYVE/PHD"/>
</dbReference>
<dbReference type="Proteomes" id="UP000800235">
    <property type="component" value="Unassembled WGS sequence"/>
</dbReference>
<feature type="non-terminal residue" evidence="16">
    <location>
        <position position="486"/>
    </location>
</feature>
<evidence type="ECO:0000256" key="12">
    <source>
        <dbReference type="SAM" id="MobiDB-lite"/>
    </source>
</evidence>
<comment type="caution">
    <text evidence="16">The sequence shown here is derived from an EMBL/GenBank/DDBJ whole genome shotgun (WGS) entry which is preliminary data.</text>
</comment>
<dbReference type="InterPro" id="IPR047548">
    <property type="entry name" value="Rcat_RBR_RNF14"/>
</dbReference>
<feature type="domain" description="RWD" evidence="14">
    <location>
        <begin position="7"/>
        <end position="151"/>
    </location>
</feature>
<dbReference type="PANTHER" id="PTHR11685">
    <property type="entry name" value="RBR FAMILY RING FINGER AND IBR DOMAIN-CONTAINING"/>
    <property type="match status" value="1"/>
</dbReference>
<evidence type="ECO:0000256" key="1">
    <source>
        <dbReference type="ARBA" id="ARBA00001798"/>
    </source>
</evidence>
<dbReference type="PROSITE" id="PS50089">
    <property type="entry name" value="ZF_RING_2"/>
    <property type="match status" value="1"/>
</dbReference>
<sequence length="486" mass="55209">MDDERLEELSTIEAIFPELSRDPNNTFCASLELPVSPTNGLTVRFPATIDGVSTTLPTDDSDNRPDSPGSSVNEDKHALSHLPPLLLQITLPEGYPENAPPFVQISTSPAWLPPKSVQELEQYAAMMWEEYGHLQVVFSYIDYLQQAAERGFDIATQNGGVLALEQDMKISMLDLDIKTKKKIFDNETFECGVCLEPKKGSVCYRLRKCGHVFCVDCLKGVYNNAIQEGNIAQMICLEFGCGQEKAPGEQRAKKPARTLTPQELLQIPLERNMVQRYVDLKRKKRLESDPNTIYCPRKWCQGPAKTKKYPKRTLTDLREEEEASESEAEEEAPAPKVPTDLSTKQDTIDISQDRVRICEDCNYAFCRVCHLGWHGEFIRCWPRSNAERTEEEQASYDYIRMHTSPCPSCTVPCQKTQGCNHMNCYQCNTHFCYLCSSWLDPQNPYQHFNEEGRDCFQRLWELEEGDNGQGNVQFVGVRGAENAAIE</sequence>
<dbReference type="SUPFAM" id="SSF54495">
    <property type="entry name" value="UBC-like"/>
    <property type="match status" value="1"/>
</dbReference>
<dbReference type="InterPro" id="IPR017907">
    <property type="entry name" value="Znf_RING_CS"/>
</dbReference>
<dbReference type="PROSITE" id="PS51873">
    <property type="entry name" value="TRIAD"/>
    <property type="match status" value="1"/>
</dbReference>
<evidence type="ECO:0000256" key="4">
    <source>
        <dbReference type="ARBA" id="ARBA00022679"/>
    </source>
</evidence>
<dbReference type="SUPFAM" id="SSF57850">
    <property type="entry name" value="RING/U-box"/>
    <property type="match status" value="2"/>
</dbReference>
<dbReference type="Pfam" id="PF22191">
    <property type="entry name" value="IBR_1"/>
    <property type="match status" value="1"/>
</dbReference>
<dbReference type="InterPro" id="IPR006575">
    <property type="entry name" value="RWD_dom"/>
</dbReference>
<keyword evidence="8" id="KW-0833">Ubl conjugation pathway</keyword>
<evidence type="ECO:0000256" key="7">
    <source>
        <dbReference type="ARBA" id="ARBA00022771"/>
    </source>
</evidence>
<evidence type="ECO:0000256" key="11">
    <source>
        <dbReference type="PROSITE-ProRule" id="PRU00175"/>
    </source>
</evidence>
<dbReference type="GO" id="GO:0016567">
    <property type="term" value="P:protein ubiquitination"/>
    <property type="evidence" value="ECO:0007669"/>
    <property type="project" value="InterPro"/>
</dbReference>
<dbReference type="Gene3D" id="3.10.110.10">
    <property type="entry name" value="Ubiquitin Conjugating Enzyme"/>
    <property type="match status" value="1"/>
</dbReference>
<dbReference type="InterPro" id="IPR016135">
    <property type="entry name" value="UBQ-conjugating_enzyme/RWD"/>
</dbReference>
<gene>
    <name evidence="16" type="ORF">EJ08DRAFT_554264</name>
</gene>
<evidence type="ECO:0000259" key="15">
    <source>
        <dbReference type="PROSITE" id="PS51873"/>
    </source>
</evidence>
<keyword evidence="7 11" id="KW-0863">Zinc-finger</keyword>
<evidence type="ECO:0000313" key="17">
    <source>
        <dbReference type="Proteomes" id="UP000800235"/>
    </source>
</evidence>
<evidence type="ECO:0000256" key="2">
    <source>
        <dbReference type="ARBA" id="ARBA00004906"/>
    </source>
</evidence>
<keyword evidence="6" id="KW-0677">Repeat</keyword>
<dbReference type="EC" id="2.3.2.31" evidence="3"/>
<accession>A0A9P4NV42</accession>
<dbReference type="Gene3D" id="1.20.120.1750">
    <property type="match status" value="1"/>
</dbReference>
<evidence type="ECO:0000259" key="14">
    <source>
        <dbReference type="PROSITE" id="PS50908"/>
    </source>
</evidence>
<dbReference type="InterPro" id="IPR002867">
    <property type="entry name" value="IBR_dom"/>
</dbReference>
<dbReference type="AlphaFoldDB" id="A0A9P4NV42"/>
<feature type="domain" description="RING-type" evidence="13">
    <location>
        <begin position="191"/>
        <end position="236"/>
    </location>
</feature>
<evidence type="ECO:0000256" key="10">
    <source>
        <dbReference type="ARBA" id="ARBA00044508"/>
    </source>
</evidence>
<dbReference type="OrthoDB" id="1431934at2759"/>
<evidence type="ECO:0000256" key="3">
    <source>
        <dbReference type="ARBA" id="ARBA00012251"/>
    </source>
</evidence>
<keyword evidence="17" id="KW-1185">Reference proteome</keyword>
<dbReference type="InterPro" id="IPR044066">
    <property type="entry name" value="TRIAD_supradom"/>
</dbReference>
<dbReference type="EMBL" id="MU007027">
    <property type="protein sequence ID" value="KAF2432282.1"/>
    <property type="molecule type" value="Genomic_DNA"/>
</dbReference>
<dbReference type="GO" id="GO:0008270">
    <property type="term" value="F:zinc ion binding"/>
    <property type="evidence" value="ECO:0007669"/>
    <property type="project" value="UniProtKB-KW"/>
</dbReference>
<keyword evidence="9" id="KW-0862">Zinc</keyword>
<evidence type="ECO:0000256" key="5">
    <source>
        <dbReference type="ARBA" id="ARBA00022723"/>
    </source>
</evidence>
<feature type="region of interest" description="Disordered" evidence="12">
    <location>
        <begin position="52"/>
        <end position="76"/>
    </location>
</feature>
<dbReference type="InterPro" id="IPR001841">
    <property type="entry name" value="Znf_RING"/>
</dbReference>
<evidence type="ECO:0000313" key="16">
    <source>
        <dbReference type="EMBL" id="KAF2432282.1"/>
    </source>
</evidence>
<dbReference type="CDD" id="cd20354">
    <property type="entry name" value="Rcat_RBR_RNF14"/>
    <property type="match status" value="1"/>
</dbReference>
<evidence type="ECO:0000256" key="6">
    <source>
        <dbReference type="ARBA" id="ARBA00022737"/>
    </source>
</evidence>
<reference evidence="16" key="1">
    <citation type="journal article" date="2020" name="Stud. Mycol.">
        <title>101 Dothideomycetes genomes: a test case for predicting lifestyles and emergence of pathogens.</title>
        <authorList>
            <person name="Haridas S."/>
            <person name="Albert R."/>
            <person name="Binder M."/>
            <person name="Bloem J."/>
            <person name="Labutti K."/>
            <person name="Salamov A."/>
            <person name="Andreopoulos B."/>
            <person name="Baker S."/>
            <person name="Barry K."/>
            <person name="Bills G."/>
            <person name="Bluhm B."/>
            <person name="Cannon C."/>
            <person name="Castanera R."/>
            <person name="Culley D."/>
            <person name="Daum C."/>
            <person name="Ezra D."/>
            <person name="Gonzalez J."/>
            <person name="Henrissat B."/>
            <person name="Kuo A."/>
            <person name="Liang C."/>
            <person name="Lipzen A."/>
            <person name="Lutzoni F."/>
            <person name="Magnuson J."/>
            <person name="Mondo S."/>
            <person name="Nolan M."/>
            <person name="Ohm R."/>
            <person name="Pangilinan J."/>
            <person name="Park H.-J."/>
            <person name="Ramirez L."/>
            <person name="Alfaro M."/>
            <person name="Sun H."/>
            <person name="Tritt A."/>
            <person name="Yoshinaga Y."/>
            <person name="Zwiers L.-H."/>
            <person name="Turgeon B."/>
            <person name="Goodwin S."/>
            <person name="Spatafora J."/>
            <person name="Crous P."/>
            <person name="Grigoriev I."/>
        </authorList>
    </citation>
    <scope>NUCLEOTIDE SEQUENCE</scope>
    <source>
        <strain evidence="16">CBS 130266</strain>
    </source>
</reference>
<organism evidence="16 17">
    <name type="scientific">Tothia fuscella</name>
    <dbReference type="NCBI Taxonomy" id="1048955"/>
    <lineage>
        <taxon>Eukaryota</taxon>
        <taxon>Fungi</taxon>
        <taxon>Dikarya</taxon>
        <taxon>Ascomycota</taxon>
        <taxon>Pezizomycotina</taxon>
        <taxon>Dothideomycetes</taxon>
        <taxon>Pleosporomycetidae</taxon>
        <taxon>Venturiales</taxon>
        <taxon>Cylindrosympodiaceae</taxon>
        <taxon>Tothia</taxon>
    </lineage>
</organism>
<evidence type="ECO:0000256" key="9">
    <source>
        <dbReference type="ARBA" id="ARBA00022833"/>
    </source>
</evidence>
<name>A0A9P4NV42_9PEZI</name>
<comment type="similarity">
    <text evidence="10">Belongs to the RBR family. RNF14 subfamily.</text>
</comment>
<dbReference type="CDD" id="cd23820">
    <property type="entry name" value="RWD_RNF14"/>
    <property type="match status" value="1"/>
</dbReference>
<dbReference type="PROSITE" id="PS00518">
    <property type="entry name" value="ZF_RING_1"/>
    <property type="match status" value="1"/>
</dbReference>
<feature type="domain" description="RING-type" evidence="15">
    <location>
        <begin position="187"/>
        <end position="459"/>
    </location>
</feature>
<feature type="compositionally biased region" description="Acidic residues" evidence="12">
    <location>
        <begin position="318"/>
        <end position="332"/>
    </location>
</feature>
<evidence type="ECO:0000256" key="8">
    <source>
        <dbReference type="ARBA" id="ARBA00022786"/>
    </source>
</evidence>
<keyword evidence="4" id="KW-0808">Transferase</keyword>
<comment type="pathway">
    <text evidence="2">Protein modification; protein ubiquitination.</text>
</comment>
<dbReference type="Pfam" id="PF01485">
    <property type="entry name" value="IBR"/>
    <property type="match status" value="1"/>
</dbReference>
<evidence type="ECO:0000259" key="13">
    <source>
        <dbReference type="PROSITE" id="PS50089"/>
    </source>
</evidence>
<dbReference type="Gene3D" id="3.30.40.10">
    <property type="entry name" value="Zinc/RING finger domain, C3HC4 (zinc finger)"/>
    <property type="match status" value="1"/>
</dbReference>
<dbReference type="FunFam" id="3.30.40.10:FF:000416">
    <property type="entry name" value="RBR-type E3 ubiquitin transferase"/>
    <property type="match status" value="1"/>
</dbReference>
<dbReference type="GO" id="GO:0061630">
    <property type="term" value="F:ubiquitin protein ligase activity"/>
    <property type="evidence" value="ECO:0007669"/>
    <property type="project" value="UniProtKB-EC"/>
</dbReference>
<dbReference type="SMART" id="SM00647">
    <property type="entry name" value="IBR"/>
    <property type="match status" value="1"/>
</dbReference>
<keyword evidence="5" id="KW-0479">Metal-binding</keyword>
<dbReference type="SMART" id="SM00591">
    <property type="entry name" value="RWD"/>
    <property type="match status" value="1"/>
</dbReference>
<dbReference type="Pfam" id="PF05773">
    <property type="entry name" value="RWD"/>
    <property type="match status" value="1"/>
</dbReference>
<feature type="region of interest" description="Disordered" evidence="12">
    <location>
        <begin position="311"/>
        <end position="345"/>
    </location>
</feature>